<feature type="coiled-coil region" evidence="1">
    <location>
        <begin position="81"/>
        <end position="118"/>
    </location>
</feature>
<protein>
    <submittedName>
        <fullName evidence="2">Uncharacterized protein</fullName>
    </submittedName>
</protein>
<sequence>MEALKAMPPAEGNAVVSSAEVVSKVLPKNSSNIFLKNIGVQPISPTKAPTAKERVLEAQLSAERQGSALLQEEVIVLKQKSQSMDEALEKTRRELEEYKRQEEENKKATEETNALMRRFFMINSGANSGPSV</sequence>
<dbReference type="Proteomes" id="UP000823388">
    <property type="component" value="Chromosome 8K"/>
</dbReference>
<evidence type="ECO:0000313" key="3">
    <source>
        <dbReference type="Proteomes" id="UP000823388"/>
    </source>
</evidence>
<keyword evidence="3" id="KW-1185">Reference proteome</keyword>
<reference evidence="2" key="1">
    <citation type="submission" date="2020-05" db="EMBL/GenBank/DDBJ databases">
        <title>WGS assembly of Panicum virgatum.</title>
        <authorList>
            <person name="Lovell J.T."/>
            <person name="Jenkins J."/>
            <person name="Shu S."/>
            <person name="Juenger T.E."/>
            <person name="Schmutz J."/>
        </authorList>
    </citation>
    <scope>NUCLEOTIDE SEQUENCE</scope>
    <source>
        <strain evidence="2">AP13</strain>
    </source>
</reference>
<dbReference type="AlphaFoldDB" id="A0A8T0PFZ0"/>
<comment type="caution">
    <text evidence="2">The sequence shown here is derived from an EMBL/GenBank/DDBJ whole genome shotgun (WGS) entry which is preliminary data.</text>
</comment>
<name>A0A8T0PFZ0_PANVG</name>
<evidence type="ECO:0000256" key="1">
    <source>
        <dbReference type="SAM" id="Coils"/>
    </source>
</evidence>
<dbReference type="EMBL" id="CM029051">
    <property type="protein sequence ID" value="KAG2561031.1"/>
    <property type="molecule type" value="Genomic_DNA"/>
</dbReference>
<keyword evidence="1" id="KW-0175">Coiled coil</keyword>
<organism evidence="2 3">
    <name type="scientific">Panicum virgatum</name>
    <name type="common">Blackwell switchgrass</name>
    <dbReference type="NCBI Taxonomy" id="38727"/>
    <lineage>
        <taxon>Eukaryota</taxon>
        <taxon>Viridiplantae</taxon>
        <taxon>Streptophyta</taxon>
        <taxon>Embryophyta</taxon>
        <taxon>Tracheophyta</taxon>
        <taxon>Spermatophyta</taxon>
        <taxon>Magnoliopsida</taxon>
        <taxon>Liliopsida</taxon>
        <taxon>Poales</taxon>
        <taxon>Poaceae</taxon>
        <taxon>PACMAD clade</taxon>
        <taxon>Panicoideae</taxon>
        <taxon>Panicodae</taxon>
        <taxon>Paniceae</taxon>
        <taxon>Panicinae</taxon>
        <taxon>Panicum</taxon>
        <taxon>Panicum sect. Hiantes</taxon>
    </lineage>
</organism>
<gene>
    <name evidence="2" type="ORF">PVAP13_8KG131601</name>
</gene>
<proteinExistence type="predicted"/>
<accession>A0A8T0PFZ0</accession>
<evidence type="ECO:0000313" key="2">
    <source>
        <dbReference type="EMBL" id="KAG2561031.1"/>
    </source>
</evidence>